<reference evidence="7 8" key="1">
    <citation type="submission" date="2024-01" db="EMBL/GenBank/DDBJ databases">
        <title>The complete chloroplast genome sequence of Lithospermum erythrorhizon: insights into the phylogenetic relationship among Boraginaceae species and the maternal lineages of purple gromwells.</title>
        <authorList>
            <person name="Okada T."/>
            <person name="Watanabe K."/>
        </authorList>
    </citation>
    <scope>NUCLEOTIDE SEQUENCE [LARGE SCALE GENOMIC DNA]</scope>
</reference>
<evidence type="ECO:0000256" key="3">
    <source>
        <dbReference type="SAM" id="MobiDB-lite"/>
    </source>
</evidence>
<keyword evidence="5" id="KW-0732">Signal</keyword>
<feature type="compositionally biased region" description="Pro residues" evidence="3">
    <location>
        <begin position="368"/>
        <end position="406"/>
    </location>
</feature>
<organism evidence="7 8">
    <name type="scientific">Lithospermum erythrorhizon</name>
    <name type="common">Purple gromwell</name>
    <name type="synonym">Lithospermum officinale var. erythrorhizon</name>
    <dbReference type="NCBI Taxonomy" id="34254"/>
    <lineage>
        <taxon>Eukaryota</taxon>
        <taxon>Viridiplantae</taxon>
        <taxon>Streptophyta</taxon>
        <taxon>Embryophyta</taxon>
        <taxon>Tracheophyta</taxon>
        <taxon>Spermatophyta</taxon>
        <taxon>Magnoliopsida</taxon>
        <taxon>eudicotyledons</taxon>
        <taxon>Gunneridae</taxon>
        <taxon>Pentapetalae</taxon>
        <taxon>asterids</taxon>
        <taxon>lamiids</taxon>
        <taxon>Boraginales</taxon>
        <taxon>Boraginaceae</taxon>
        <taxon>Boraginoideae</taxon>
        <taxon>Lithospermeae</taxon>
        <taxon>Lithospermum</taxon>
    </lineage>
</organism>
<feature type="signal peptide" evidence="5">
    <location>
        <begin position="1"/>
        <end position="19"/>
    </location>
</feature>
<evidence type="ECO:0000259" key="6">
    <source>
        <dbReference type="PROSITE" id="PS51444"/>
    </source>
</evidence>
<dbReference type="GO" id="GO:0045010">
    <property type="term" value="P:actin nucleation"/>
    <property type="evidence" value="ECO:0007669"/>
    <property type="project" value="InterPro"/>
</dbReference>
<dbReference type="InterPro" id="IPR027643">
    <property type="entry name" value="Formin-like_plant"/>
</dbReference>
<evidence type="ECO:0000256" key="4">
    <source>
        <dbReference type="SAM" id="Phobius"/>
    </source>
</evidence>
<keyword evidence="4" id="KW-0812">Transmembrane</keyword>
<dbReference type="SUPFAM" id="SSF101447">
    <property type="entry name" value="Formin homology 2 domain (FH2 domain)"/>
    <property type="match status" value="1"/>
</dbReference>
<feature type="compositionally biased region" description="Basic residues" evidence="3">
    <location>
        <begin position="151"/>
        <end position="169"/>
    </location>
</feature>
<feature type="domain" description="FH2" evidence="6">
    <location>
        <begin position="424"/>
        <end position="854"/>
    </location>
</feature>
<keyword evidence="4" id="KW-0472">Membrane</keyword>
<dbReference type="InterPro" id="IPR042201">
    <property type="entry name" value="FH2_Formin_sf"/>
</dbReference>
<feature type="region of interest" description="Disordered" evidence="3">
    <location>
        <begin position="361"/>
        <end position="432"/>
    </location>
</feature>
<dbReference type="InterPro" id="IPR015425">
    <property type="entry name" value="FH2_Formin"/>
</dbReference>
<proteinExistence type="inferred from homology"/>
<dbReference type="SMART" id="SM00498">
    <property type="entry name" value="FH2"/>
    <property type="match status" value="1"/>
</dbReference>
<evidence type="ECO:0000256" key="5">
    <source>
        <dbReference type="SAM" id="SignalP"/>
    </source>
</evidence>
<evidence type="ECO:0000256" key="2">
    <source>
        <dbReference type="RuleBase" id="RU361260"/>
    </source>
</evidence>
<dbReference type="PANTHER" id="PTHR23213:SF391">
    <property type="entry name" value="FORMIN-LIKE PROTEIN"/>
    <property type="match status" value="1"/>
</dbReference>
<dbReference type="EMBL" id="BAABME010010880">
    <property type="protein sequence ID" value="GAA0182720.1"/>
    <property type="molecule type" value="Genomic_DNA"/>
</dbReference>
<feature type="compositionally biased region" description="Polar residues" evidence="3">
    <location>
        <begin position="224"/>
        <end position="259"/>
    </location>
</feature>
<comment type="caution">
    <text evidence="7">The sequence shown here is derived from an EMBL/GenBank/DDBJ whole genome shotgun (WGS) entry which is preliminary data.</text>
</comment>
<comment type="similarity">
    <text evidence="1">Belongs to the formin-like family. Class-I subfamily.</text>
</comment>
<feature type="compositionally biased region" description="Low complexity" evidence="3">
    <location>
        <begin position="195"/>
        <end position="211"/>
    </location>
</feature>
<sequence>MMLHFVAVFIASLCVSASCRPEGYRKVSDNSIQIFQDVDKHTVEQFLSLCREELTDKVGVADTLKSYLYQTLTNRYFSVYSDSASLGKRFTDKANNDLSSQDIKEFLDCLREENSFATSYSCEGVQSELLNRCPDLFHNWSFVPRRYLRQKRYKKKKHRQKRHANKGSRVRGSQVRSNVPAPSPALKPEDVAQVPAQSPSPISESPSSNQPAAESPELLISPPMKTQNDSPPPESQNGSSTQAENTPSPEKQQSIASKTAENDNKTLIIATTTGSAVAVIALIAFCLIWLIKKGRKDGPKDGHRDDNPLLNLYSSDISAVSSQKSQTGEISSNKDFKTSSIAKKSLAVAGNFGTTAVAASGDATTNLPLPPGKPAPPPPRPPAPPPPKAPANSPPPPPRAIPPPRKPSSLGPNSSRISQGKEKAGDSDGQKAKMKPFFWDKVQANPDHSMVWHDIKCGSFQFNEELMESLFGYAPTNQGNDHKKKTASEGGPNYIQIIDPKKAQNLSILLRALNVTTEEVCDALNEGNELPAELIQTLIKMAPTTDEELKLRLYSGDVAQLGPAERFLIALVEIPFAFKRLESILFMCTLQEELSSVKESFSTLEVACKDLKNSRLFLKLLEAVLKTGNRMNDGTYRGGANAFKLDTLLKLSDVKGTDGQTTLLHFVVQEITRSEGVRAARRLRESQSLSSVKTEDLVDDCTHETEEYHHSLGIQVISGVSDELGSVKKAAIIDGDNLRRTLTKLRNSLITTKTFLHNEMENLEEDSMFLNTLATFVEHTESEVEPLVEEEKRIMDLVKRTGDYFHGNSTKDEGLRLFVIVRDFLIILDKICKEVKAKTKMPTQTPRNEKLTVSSSQESRPESVPDLQKILFPAIQERRASGDDDFSSSDDER</sequence>
<dbReference type="Proteomes" id="UP001454036">
    <property type="component" value="Unassembled WGS sequence"/>
</dbReference>
<feature type="chain" id="PRO_5043932308" description="Formin-like protein" evidence="5">
    <location>
        <begin position="20"/>
        <end position="893"/>
    </location>
</feature>
<gene>
    <name evidence="7" type="ORF">LIER_30413</name>
</gene>
<evidence type="ECO:0000313" key="8">
    <source>
        <dbReference type="Proteomes" id="UP001454036"/>
    </source>
</evidence>
<feature type="compositionally biased region" description="Acidic residues" evidence="3">
    <location>
        <begin position="883"/>
        <end position="893"/>
    </location>
</feature>
<protein>
    <recommendedName>
        <fullName evidence="2">Formin-like protein</fullName>
    </recommendedName>
</protein>
<dbReference type="PANTHER" id="PTHR23213">
    <property type="entry name" value="FORMIN-RELATED"/>
    <property type="match status" value="1"/>
</dbReference>
<feature type="transmembrane region" description="Helical" evidence="4">
    <location>
        <begin position="267"/>
        <end position="291"/>
    </location>
</feature>
<feature type="compositionally biased region" description="Polar residues" evidence="3">
    <location>
        <begin position="841"/>
        <end position="858"/>
    </location>
</feature>
<dbReference type="PROSITE" id="PS51444">
    <property type="entry name" value="FH2"/>
    <property type="match status" value="1"/>
</dbReference>
<dbReference type="Gene3D" id="1.20.58.2220">
    <property type="entry name" value="Formin, FH2 domain"/>
    <property type="match status" value="1"/>
</dbReference>
<feature type="compositionally biased region" description="Basic and acidic residues" evidence="3">
    <location>
        <begin position="419"/>
        <end position="431"/>
    </location>
</feature>
<name>A0AAV3RR54_LITER</name>
<dbReference type="AlphaFoldDB" id="A0AAV3RR54"/>
<dbReference type="Pfam" id="PF02181">
    <property type="entry name" value="FH2"/>
    <property type="match status" value="1"/>
</dbReference>
<evidence type="ECO:0000313" key="7">
    <source>
        <dbReference type="EMBL" id="GAA0182720.1"/>
    </source>
</evidence>
<evidence type="ECO:0000256" key="1">
    <source>
        <dbReference type="ARBA" id="ARBA00025793"/>
    </source>
</evidence>
<dbReference type="GO" id="GO:0051015">
    <property type="term" value="F:actin filament binding"/>
    <property type="evidence" value="ECO:0007669"/>
    <property type="project" value="InterPro"/>
</dbReference>
<keyword evidence="4" id="KW-1133">Transmembrane helix</keyword>
<feature type="region of interest" description="Disordered" evidence="3">
    <location>
        <begin position="838"/>
        <end position="893"/>
    </location>
</feature>
<keyword evidence="8" id="KW-1185">Reference proteome</keyword>
<accession>A0AAV3RR54</accession>
<feature type="region of interest" description="Disordered" evidence="3">
    <location>
        <begin position="151"/>
        <end position="259"/>
    </location>
</feature>